<dbReference type="AlphaFoldDB" id="A0A1M6KCF0"/>
<dbReference type="EMBL" id="FRAD01000004">
    <property type="protein sequence ID" value="SHJ56646.1"/>
    <property type="molecule type" value="Genomic_DNA"/>
</dbReference>
<organism evidence="1 2">
    <name type="scientific">Hathewaya proteolytica DSM 3090</name>
    <dbReference type="NCBI Taxonomy" id="1121331"/>
    <lineage>
        <taxon>Bacteria</taxon>
        <taxon>Bacillati</taxon>
        <taxon>Bacillota</taxon>
        <taxon>Clostridia</taxon>
        <taxon>Eubacteriales</taxon>
        <taxon>Clostridiaceae</taxon>
        <taxon>Hathewaya</taxon>
    </lineage>
</organism>
<accession>A0A1M6KCF0</accession>
<evidence type="ECO:0000313" key="1">
    <source>
        <dbReference type="EMBL" id="SHJ56646.1"/>
    </source>
</evidence>
<reference evidence="1 2" key="1">
    <citation type="submission" date="2016-11" db="EMBL/GenBank/DDBJ databases">
        <authorList>
            <person name="Jaros S."/>
            <person name="Januszkiewicz K."/>
            <person name="Wedrychowicz H."/>
        </authorList>
    </citation>
    <scope>NUCLEOTIDE SEQUENCE [LARGE SCALE GENOMIC DNA]</scope>
    <source>
        <strain evidence="1 2">DSM 3090</strain>
    </source>
</reference>
<evidence type="ECO:0000313" key="2">
    <source>
        <dbReference type="Proteomes" id="UP000183952"/>
    </source>
</evidence>
<dbReference type="Proteomes" id="UP000183952">
    <property type="component" value="Unassembled WGS sequence"/>
</dbReference>
<proteinExistence type="predicted"/>
<dbReference type="STRING" id="1121331.SAMN02745248_00418"/>
<name>A0A1M6KCF0_9CLOT</name>
<keyword evidence="2" id="KW-1185">Reference proteome</keyword>
<protein>
    <submittedName>
        <fullName evidence="1">Ethanolamine utilization protein</fullName>
    </submittedName>
</protein>
<sequence>MWLFEEYERENCKIAGDLVENKILTDNKELIQSVTDEVMRRVLQLLKDENIKKSNCDHKVFFLKPREQYKERKAEELIDKICLQKFNVVTSCENIDLNCEQCGHCKEAVEQCQNLVVYGLSNKELANISLGIISDCREMYISHAILKGKRIYVINEGVEYKDYKNTCNHNFYNMYGTYEKVLQSFGVDFVNESNLLSEIGKKRTEDKKVIEEEAKEENNIYDLTDKKVICEGELKKASYSGIKSVSIDAKAIFTPLAMDFVRRNKISLLRKL</sequence>
<gene>
    <name evidence="1" type="ORF">SAMN02745248_00418</name>
</gene>